<sequence>MGSNGFRYSVYETSSSKPRVLMPGHDNRILAAIKKLLSFGRRRRTGIQQLGLSSPSRMDLALAIAQQYVLVSQHSPLDECLHSDQAMTMVANTPTLQNSPVSGITLREDIAQCSAAAASRSKSLDSHRTRNRPLLLAELRLLQSAPTNTSMSPTMVASRENPLFC</sequence>
<reference evidence="1" key="1">
    <citation type="submission" date="2022-07" db="EMBL/GenBank/DDBJ databases">
        <title>Phylogenomic reconstructions and comparative analyses of Kickxellomycotina fungi.</title>
        <authorList>
            <person name="Reynolds N.K."/>
            <person name="Stajich J.E."/>
            <person name="Barry K."/>
            <person name="Grigoriev I.V."/>
            <person name="Crous P."/>
            <person name="Smith M.E."/>
        </authorList>
    </citation>
    <scope>NUCLEOTIDE SEQUENCE</scope>
    <source>
        <strain evidence="1">IMI 214461</strain>
    </source>
</reference>
<evidence type="ECO:0000313" key="1">
    <source>
        <dbReference type="EMBL" id="KAJ2008159.1"/>
    </source>
</evidence>
<keyword evidence="2" id="KW-1185">Reference proteome</keyword>
<dbReference type="Proteomes" id="UP001150907">
    <property type="component" value="Unassembled WGS sequence"/>
</dbReference>
<evidence type="ECO:0000313" key="2">
    <source>
        <dbReference type="Proteomes" id="UP001150907"/>
    </source>
</evidence>
<gene>
    <name evidence="1" type="ORF">H4R26_000364</name>
</gene>
<dbReference type="OrthoDB" id="5599065at2759"/>
<organism evidence="1 2">
    <name type="scientific">Coemansia thaxteri</name>
    <dbReference type="NCBI Taxonomy" id="2663907"/>
    <lineage>
        <taxon>Eukaryota</taxon>
        <taxon>Fungi</taxon>
        <taxon>Fungi incertae sedis</taxon>
        <taxon>Zoopagomycota</taxon>
        <taxon>Kickxellomycotina</taxon>
        <taxon>Kickxellomycetes</taxon>
        <taxon>Kickxellales</taxon>
        <taxon>Kickxellaceae</taxon>
        <taxon>Coemansia</taxon>
    </lineage>
</organism>
<comment type="caution">
    <text evidence="1">The sequence shown here is derived from an EMBL/GenBank/DDBJ whole genome shotgun (WGS) entry which is preliminary data.</text>
</comment>
<protein>
    <submittedName>
        <fullName evidence="1">Uncharacterized protein</fullName>
    </submittedName>
</protein>
<name>A0A9W8BNY2_9FUNG</name>
<accession>A0A9W8BNY2</accession>
<proteinExistence type="predicted"/>
<dbReference type="EMBL" id="JANBQF010000010">
    <property type="protein sequence ID" value="KAJ2008159.1"/>
    <property type="molecule type" value="Genomic_DNA"/>
</dbReference>
<dbReference type="AlphaFoldDB" id="A0A9W8BNY2"/>